<protein>
    <submittedName>
        <fullName evidence="1">Uncharacterized protein</fullName>
    </submittedName>
</protein>
<sequence>MGSRRERAPLTSVKLLKTMVGMVQWYTAKMLSSGASNPPNLPIVAPKAVAVCLKEEGRKWKTFPHSDQRNIVHTAQHVVADKYRMY</sequence>
<accession>A0A4Z2GB48</accession>
<name>A0A4Z2GB48_9TELE</name>
<evidence type="ECO:0000313" key="1">
    <source>
        <dbReference type="EMBL" id="TNN50143.1"/>
    </source>
</evidence>
<reference evidence="1 2" key="1">
    <citation type="submission" date="2019-03" db="EMBL/GenBank/DDBJ databases">
        <title>First draft genome of Liparis tanakae, snailfish: a comprehensive survey of snailfish specific genes.</title>
        <authorList>
            <person name="Kim W."/>
            <person name="Song I."/>
            <person name="Jeong J.-H."/>
            <person name="Kim D."/>
            <person name="Kim S."/>
            <person name="Ryu S."/>
            <person name="Song J.Y."/>
            <person name="Lee S.K."/>
        </authorList>
    </citation>
    <scope>NUCLEOTIDE SEQUENCE [LARGE SCALE GENOMIC DNA]</scope>
    <source>
        <tissue evidence="1">Muscle</tissue>
    </source>
</reference>
<dbReference type="AlphaFoldDB" id="A0A4Z2GB48"/>
<evidence type="ECO:0000313" key="2">
    <source>
        <dbReference type="Proteomes" id="UP000314294"/>
    </source>
</evidence>
<gene>
    <name evidence="1" type="ORF">EYF80_039632</name>
</gene>
<keyword evidence="2" id="KW-1185">Reference proteome</keyword>
<organism evidence="1 2">
    <name type="scientific">Liparis tanakae</name>
    <name type="common">Tanaka's snailfish</name>
    <dbReference type="NCBI Taxonomy" id="230148"/>
    <lineage>
        <taxon>Eukaryota</taxon>
        <taxon>Metazoa</taxon>
        <taxon>Chordata</taxon>
        <taxon>Craniata</taxon>
        <taxon>Vertebrata</taxon>
        <taxon>Euteleostomi</taxon>
        <taxon>Actinopterygii</taxon>
        <taxon>Neopterygii</taxon>
        <taxon>Teleostei</taxon>
        <taxon>Neoteleostei</taxon>
        <taxon>Acanthomorphata</taxon>
        <taxon>Eupercaria</taxon>
        <taxon>Perciformes</taxon>
        <taxon>Cottioidei</taxon>
        <taxon>Cottales</taxon>
        <taxon>Liparidae</taxon>
        <taxon>Liparis</taxon>
    </lineage>
</organism>
<dbReference type="EMBL" id="SRLO01000629">
    <property type="protein sequence ID" value="TNN50143.1"/>
    <property type="molecule type" value="Genomic_DNA"/>
</dbReference>
<proteinExistence type="predicted"/>
<comment type="caution">
    <text evidence="1">The sequence shown here is derived from an EMBL/GenBank/DDBJ whole genome shotgun (WGS) entry which is preliminary data.</text>
</comment>
<dbReference type="Proteomes" id="UP000314294">
    <property type="component" value="Unassembled WGS sequence"/>
</dbReference>